<proteinExistence type="predicted"/>
<feature type="domain" description="FAS1" evidence="5">
    <location>
        <begin position="1746"/>
        <end position="1894"/>
    </location>
</feature>
<dbReference type="Gene3D" id="2.30.180.10">
    <property type="entry name" value="FAS1 domain"/>
    <property type="match status" value="2"/>
</dbReference>
<feature type="region of interest" description="Disordered" evidence="3">
    <location>
        <begin position="442"/>
        <end position="628"/>
    </location>
</feature>
<dbReference type="SUPFAM" id="SSF103657">
    <property type="entry name" value="BAR/IMD domain-like"/>
    <property type="match status" value="1"/>
</dbReference>
<dbReference type="PROSITE" id="PS51021">
    <property type="entry name" value="BAR"/>
    <property type="match status" value="1"/>
</dbReference>
<dbReference type="Pfam" id="PF16899">
    <property type="entry name" value="Cyclin_C_2"/>
    <property type="match status" value="1"/>
</dbReference>
<keyword evidence="4" id="KW-0812">Transmembrane</keyword>
<dbReference type="RefSeq" id="XP_049145561.1">
    <property type="nucleotide sequence ID" value="XM_049288417.1"/>
</dbReference>
<dbReference type="SMART" id="SM00554">
    <property type="entry name" value="FAS1"/>
    <property type="match status" value="2"/>
</dbReference>
<feature type="compositionally biased region" description="Pro residues" evidence="3">
    <location>
        <begin position="605"/>
        <end position="622"/>
    </location>
</feature>
<dbReference type="PROSITE" id="PS50213">
    <property type="entry name" value="FAS1"/>
    <property type="match status" value="2"/>
</dbReference>
<dbReference type="Gene3D" id="1.20.1270.60">
    <property type="entry name" value="Arfaptin homology (AH) domain/BAR domain"/>
    <property type="match status" value="1"/>
</dbReference>
<dbReference type="InterPro" id="IPR036378">
    <property type="entry name" value="FAS1_dom_sf"/>
</dbReference>
<feature type="region of interest" description="Disordered" evidence="3">
    <location>
        <begin position="2028"/>
        <end position="2089"/>
    </location>
</feature>
<evidence type="ECO:0000256" key="1">
    <source>
        <dbReference type="ARBA" id="ARBA00023127"/>
    </source>
</evidence>
<dbReference type="GeneID" id="73343427"/>
<dbReference type="SMART" id="SM00721">
    <property type="entry name" value="BAR"/>
    <property type="match status" value="1"/>
</dbReference>
<feature type="region of interest" description="Disordered" evidence="3">
    <location>
        <begin position="1135"/>
        <end position="1207"/>
    </location>
</feature>
<keyword evidence="1" id="KW-0195">Cyclin</keyword>
<dbReference type="InterPro" id="IPR036915">
    <property type="entry name" value="Cyclin-like_sf"/>
</dbReference>
<name>A0A9Q8SVE7_9PEZI</name>
<feature type="compositionally biased region" description="Polar residues" evidence="3">
    <location>
        <begin position="2049"/>
        <end position="2067"/>
    </location>
</feature>
<dbReference type="Gene3D" id="1.10.472.10">
    <property type="entry name" value="Cyclin-like"/>
    <property type="match status" value="2"/>
</dbReference>
<dbReference type="CDD" id="cd20525">
    <property type="entry name" value="CYCLIN_CCNH_rpt2"/>
    <property type="match status" value="1"/>
</dbReference>
<feature type="compositionally biased region" description="Polar residues" evidence="3">
    <location>
        <begin position="506"/>
        <end position="521"/>
    </location>
</feature>
<evidence type="ECO:0000313" key="8">
    <source>
        <dbReference type="Proteomes" id="UP000830671"/>
    </source>
</evidence>
<evidence type="ECO:0000259" key="6">
    <source>
        <dbReference type="PROSITE" id="PS51021"/>
    </source>
</evidence>
<dbReference type="InterPro" id="IPR013763">
    <property type="entry name" value="Cyclin-like_dom"/>
</dbReference>
<keyword evidence="8" id="KW-1185">Reference proteome</keyword>
<evidence type="ECO:0000313" key="7">
    <source>
        <dbReference type="EMBL" id="UQC83943.1"/>
    </source>
</evidence>
<reference evidence="7" key="1">
    <citation type="journal article" date="2021" name="Mol. Plant Microbe Interact.">
        <title>Complete Genome Sequence of the Plant-Pathogenic Fungus Colletotrichum lupini.</title>
        <authorList>
            <person name="Baroncelli R."/>
            <person name="Pensec F."/>
            <person name="Da Lio D."/>
            <person name="Boufleur T."/>
            <person name="Vicente I."/>
            <person name="Sarrocco S."/>
            <person name="Picot A."/>
            <person name="Baraldi E."/>
            <person name="Sukno S."/>
            <person name="Thon M."/>
            <person name="Le Floch G."/>
        </authorList>
    </citation>
    <scope>NUCLEOTIDE SEQUENCE</scope>
    <source>
        <strain evidence="7">IMI 504893</strain>
    </source>
</reference>
<gene>
    <name evidence="7" type="ORF">CLUP02_09439</name>
</gene>
<feature type="transmembrane region" description="Helical" evidence="4">
    <location>
        <begin position="714"/>
        <end position="734"/>
    </location>
</feature>
<dbReference type="InterPro" id="IPR027267">
    <property type="entry name" value="AH/BAR_dom_sf"/>
</dbReference>
<dbReference type="SMART" id="SM00385">
    <property type="entry name" value="CYCLIN"/>
    <property type="match status" value="1"/>
</dbReference>
<feature type="coiled-coil region" evidence="2">
    <location>
        <begin position="340"/>
        <end position="391"/>
    </location>
</feature>
<sequence>MGGVAEWGCSDLTFCIARTCLSVVVELVYVLPKVRPWNGGLPPYNKPYGDYLIDPYIDSTVRSSSKSSSRFVKSSSTTILRAYLTLSLDQYPYGYSSLHTHPLPPLPRSSFFTCFFRLTAHLSNPCSLHYQPYLVLRSPSQTNPSSVFRHPPLTRSLAQHISHLNDSRNDFCQLLPFVILSLHQPVECWHRPKLPSTCHPNPPVDPHHIVTANMNFTKKFDRAFQWAGEKMGSESKTGQTDEFKNLEMEMQLRYDGMERLQKSTNTYVKWVARRGEAFDDKEKGLPIAFVGRMMISHGEEFEPDSEFGACLLSLGRTNERLAGIQESYASEVTDNWLVSVERSLAMMKEYQAARKKLESRRLAYDAAISKMQKTKREDFRLEEELRTARAKYEEAGEDVMRRMSDIKDAETDNVRDLTGLLDAELNYHERCAEELRRLRQNWAGGNAPPSPTDRRYGNGGRGRSNTARSFNDYSARNNHVEEEPEPMPVRMPIRSQRSEVKFGASADTTPRPSISRSQTFQGPAATDRRSMAATPPVPAVSHIGSLRGNLRPTGRPMASDVFADDDHTTVSGSGSPEWNDRSASPATSMGSSLTRSTSNLQAKKAPPPPPPSRAKKPAPPVPAKREGLPTGAGRLGVLISVGWIRNYWFPHRIASEKKNIVKVFAMSDLRSEPFGMNCNMRRGSELIFEVAIRPQRQAWVVISKKTSYIGDGRLLTVFITALGAIILVDTYFLWLPSLEFRIPYLTSHILSRIDKGEKKMRHITCAGCGPSCLLPEFDLRVVMLDQSTNSPLCYWTEDNSISPKQFSCLAAMATEDARYRLSTQYRLWSFSPAKLAELREQTNSLAKTNITSRLVETKRVDLDAAESMPEFLTPPEETQLLKFFTVELIRAADFCGLPTEVRATATVFLRRFYVTNSIMTYPPQDILKTCLFFGSKAEGLYTRLAKLADKFPNTTEEEILAGEFLLCQGVRFAFDVRHPFRALEGAILELRRHADLEKNRIDAAHFRARAFLKFSSLVTDAYFHYTPSQIMLASLSLADRGLAEKLVQSAFGPAQNGTSNEGEKDLARHDIRDKVMGTIEACRELLATEPPERLDEYWGTVEATKVIKPLIRKLKKCRDPDRADLVALQKARRELASQKETRISKGEGDGSVLDGNGGGLGGNEARDAKRRKVTEGDDRRGVGGARGASPSSRRMTGETDCPDSALRRDTQYFPPRPLALLPMVNIVAVPRFDKFPTRNAPACAPRLQLDGQSGNNHREVAHLDTSGGLNGFNSVALWMAGAAAKQRFLGREMRHWRTLWNKRQNCDLSSESMTHRFHDAIVNGYNAMSFTHVRLLGHAFTMALNRSRIRVLVDLASNRSTSPTPGTPCTWHTMETRHYLGQSQGGNGNGPTGPALGSTILLAIAGKAAAMLHEPEHLFPFSFEFCIVDENMTFDDPSLGSMADYGNNKPNHKTGKRAYDLRQGLPCWQPAGTHAKQEYHPALHGSLFGAIGVSPVFNGAKRPILTTSTFFCSPPHPSFASRAQAYATSKTRHAVNGVPDSDIPSFSQLGGSLAFRVVYLASTSIASSLGLQLLAMALERPSDFYVRQRRYWQDHCLAMVSVPPTPFGAYAGQKRLHDRLGTQLAILLNSSLVLCQRRALLRAKEASPPPGLRVCPGPVQSPSPWRGRDVDQDPCLGTRSPAGLLVSSPSLGNKLDSARSGNPRRRDWFDHSWTELTKVFCMIPTMQVKNLLPLALASAVLAQSQQSLTAALASQNSSLSSLTALLGTQPALVQALSQAQNITILAPSNAALEAFLASPGAQGAATNPGLVAAILQYHVLNGTYYASQFTEEPQFIPTLLSNETYANITGGQRVQAQTVGGNVTFYSALRENSTVTAGNVNFTAGTIHIIDKVLSVPQPIPDTLRAANLTAALGAVQAANVGPALAAAKDLTIFIPNNEAFRSIGNLTANLTAALPSILQYHVVAGAVLYSPDITNTSLTTLNGGNVTIRVINETVYVNEAEVLIPNVLVANGVVHVIDNVLNPNNTSVEPDTTASTRAPAYTGAGTATDGSNPFTSGITGPTSTAPLATETGANNGGGVRTTSSSTQAGPMRTAAVGAAALFGGMAAYMNI</sequence>
<dbReference type="GO" id="GO:0016236">
    <property type="term" value="P:macroautophagy"/>
    <property type="evidence" value="ECO:0007669"/>
    <property type="project" value="TreeGrafter"/>
</dbReference>
<feature type="compositionally biased region" description="Basic and acidic residues" evidence="3">
    <location>
        <begin position="1135"/>
        <end position="1148"/>
    </location>
</feature>
<keyword evidence="4" id="KW-1133">Transmembrane helix</keyword>
<keyword evidence="2" id="KW-0175">Coiled coil</keyword>
<dbReference type="GO" id="GO:0000329">
    <property type="term" value="C:fungal-type vacuole membrane"/>
    <property type="evidence" value="ECO:0007669"/>
    <property type="project" value="TreeGrafter"/>
</dbReference>
<dbReference type="InterPro" id="IPR031658">
    <property type="entry name" value="Cyclin_C_2"/>
</dbReference>
<feature type="compositionally biased region" description="Polar residues" evidence="3">
    <location>
        <begin position="464"/>
        <end position="477"/>
    </location>
</feature>
<dbReference type="EMBL" id="CP019477">
    <property type="protein sequence ID" value="UQC83943.1"/>
    <property type="molecule type" value="Genomic_DNA"/>
</dbReference>
<dbReference type="PANTHER" id="PTHR10900:SF77">
    <property type="entry name" value="FI19380P1"/>
    <property type="match status" value="1"/>
</dbReference>
<dbReference type="SUPFAM" id="SSF82153">
    <property type="entry name" value="FAS1 domain"/>
    <property type="match status" value="2"/>
</dbReference>
<dbReference type="KEGG" id="clup:CLUP02_09439"/>
<protein>
    <submittedName>
        <fullName evidence="7">BAR domain-containing protein</fullName>
    </submittedName>
</protein>
<dbReference type="PANTHER" id="PTHR10900">
    <property type="entry name" value="PERIOSTIN-RELATED"/>
    <property type="match status" value="1"/>
</dbReference>
<feature type="domain" description="FAS1" evidence="5">
    <location>
        <begin position="1893"/>
        <end position="2022"/>
    </location>
</feature>
<feature type="compositionally biased region" description="Polar residues" evidence="3">
    <location>
        <begin position="2028"/>
        <end position="2037"/>
    </location>
</feature>
<dbReference type="InterPro" id="IPR004148">
    <property type="entry name" value="BAR_dom"/>
</dbReference>
<feature type="transmembrane region" description="Helical" evidence="4">
    <location>
        <begin position="631"/>
        <end position="648"/>
    </location>
</feature>
<dbReference type="CDD" id="cd20524">
    <property type="entry name" value="CYCLIN_CCNH_rpt1"/>
    <property type="match status" value="1"/>
</dbReference>
<dbReference type="InterPro" id="IPR000782">
    <property type="entry name" value="FAS1_domain"/>
</dbReference>
<dbReference type="Pfam" id="PF03114">
    <property type="entry name" value="BAR"/>
    <property type="match status" value="1"/>
</dbReference>
<dbReference type="Pfam" id="PF02469">
    <property type="entry name" value="Fasciclin"/>
    <property type="match status" value="2"/>
</dbReference>
<feature type="domain" description="BAR" evidence="6">
    <location>
        <begin position="228"/>
        <end position="451"/>
    </location>
</feature>
<dbReference type="CDD" id="cd07593">
    <property type="entry name" value="BAR_MUG137_fungi"/>
    <property type="match status" value="1"/>
</dbReference>
<evidence type="ECO:0000256" key="4">
    <source>
        <dbReference type="SAM" id="Phobius"/>
    </source>
</evidence>
<evidence type="ECO:0000256" key="2">
    <source>
        <dbReference type="SAM" id="Coils"/>
    </source>
</evidence>
<evidence type="ECO:0000259" key="5">
    <source>
        <dbReference type="PROSITE" id="PS50213"/>
    </source>
</evidence>
<evidence type="ECO:0000256" key="3">
    <source>
        <dbReference type="SAM" id="MobiDB-lite"/>
    </source>
</evidence>
<dbReference type="SUPFAM" id="SSF47954">
    <property type="entry name" value="Cyclin-like"/>
    <property type="match status" value="2"/>
</dbReference>
<feature type="compositionally biased region" description="Polar residues" evidence="3">
    <location>
        <begin position="569"/>
        <end position="601"/>
    </location>
</feature>
<dbReference type="InterPro" id="IPR050904">
    <property type="entry name" value="Adhesion/Biosynth-related"/>
</dbReference>
<dbReference type="Proteomes" id="UP000830671">
    <property type="component" value="Chromosome 5"/>
</dbReference>
<accession>A0A9Q8SVE7</accession>
<organism evidence="7 8">
    <name type="scientific">Colletotrichum lupini</name>
    <dbReference type="NCBI Taxonomy" id="145971"/>
    <lineage>
        <taxon>Eukaryota</taxon>
        <taxon>Fungi</taxon>
        <taxon>Dikarya</taxon>
        <taxon>Ascomycota</taxon>
        <taxon>Pezizomycotina</taxon>
        <taxon>Sordariomycetes</taxon>
        <taxon>Hypocreomycetidae</taxon>
        <taxon>Glomerellales</taxon>
        <taxon>Glomerellaceae</taxon>
        <taxon>Colletotrichum</taxon>
        <taxon>Colletotrichum acutatum species complex</taxon>
    </lineage>
</organism>
<keyword evidence="4" id="KW-0472">Membrane</keyword>